<keyword evidence="2" id="KW-1185">Reference proteome</keyword>
<evidence type="ECO:0000313" key="1">
    <source>
        <dbReference type="EMBL" id="RCW66812.1"/>
    </source>
</evidence>
<dbReference type="CDD" id="cd00448">
    <property type="entry name" value="YjgF_YER057c_UK114_family"/>
    <property type="match status" value="1"/>
</dbReference>
<dbReference type="PANTHER" id="PTHR11803">
    <property type="entry name" value="2-IMINOBUTANOATE/2-IMINOPROPANOATE DEAMINASE RIDA"/>
    <property type="match status" value="1"/>
</dbReference>
<gene>
    <name evidence="1" type="ORF">DES41_110177</name>
</gene>
<dbReference type="EMBL" id="QPJK01000010">
    <property type="protein sequence ID" value="RCW66812.1"/>
    <property type="molecule type" value="Genomic_DNA"/>
</dbReference>
<proteinExistence type="predicted"/>
<reference evidence="1 2" key="1">
    <citation type="submission" date="2018-07" db="EMBL/GenBank/DDBJ databases">
        <title>Genomic Encyclopedia of Type Strains, Phase IV (KMG-IV): sequencing the most valuable type-strain genomes for metagenomic binning, comparative biology and taxonomic classification.</title>
        <authorList>
            <person name="Goeker M."/>
        </authorList>
    </citation>
    <scope>NUCLEOTIDE SEQUENCE [LARGE SCALE GENOMIC DNA]</scope>
    <source>
        <strain evidence="1 2">DSM 21634</strain>
    </source>
</reference>
<dbReference type="Proteomes" id="UP000252884">
    <property type="component" value="Unassembled WGS sequence"/>
</dbReference>
<dbReference type="GO" id="GO:0005829">
    <property type="term" value="C:cytosol"/>
    <property type="evidence" value="ECO:0007669"/>
    <property type="project" value="TreeGrafter"/>
</dbReference>
<organism evidence="1 2">
    <name type="scientific">Pseudorhodoferax soli</name>
    <dbReference type="NCBI Taxonomy" id="545864"/>
    <lineage>
        <taxon>Bacteria</taxon>
        <taxon>Pseudomonadati</taxon>
        <taxon>Pseudomonadota</taxon>
        <taxon>Betaproteobacteria</taxon>
        <taxon>Burkholderiales</taxon>
        <taxon>Comamonadaceae</taxon>
    </lineage>
</organism>
<dbReference type="OrthoDB" id="9803101at2"/>
<dbReference type="GO" id="GO:0019239">
    <property type="term" value="F:deaminase activity"/>
    <property type="evidence" value="ECO:0007669"/>
    <property type="project" value="TreeGrafter"/>
</dbReference>
<dbReference type="RefSeq" id="WP_114471318.1">
    <property type="nucleotide sequence ID" value="NZ_QPJK01000010.1"/>
</dbReference>
<sequence>MPTTIEHFAPVRAKTPPLSSATRVGDLVFVSGTPGYHDDGRIDEDDFAAQFDQALVNLRAILAEAGSSLRGIAKANVLLTRAQDVAEMNVRYALAFGPAPFPARTTCVVAALPDPRMLIEIECVAVVQGRAGS</sequence>
<dbReference type="InterPro" id="IPR006175">
    <property type="entry name" value="YjgF/YER057c/UK114"/>
</dbReference>
<dbReference type="PANTHER" id="PTHR11803:SF39">
    <property type="entry name" value="2-IMINOBUTANOATE_2-IMINOPROPANOATE DEAMINASE"/>
    <property type="match status" value="1"/>
</dbReference>
<accession>A0A368XFQ1</accession>
<protein>
    <submittedName>
        <fullName evidence="1">Enamine deaminase RidA (YjgF/YER057c/UK114 family)</fullName>
    </submittedName>
</protein>
<dbReference type="Gene3D" id="3.30.1330.40">
    <property type="entry name" value="RutC-like"/>
    <property type="match status" value="1"/>
</dbReference>
<comment type="caution">
    <text evidence="1">The sequence shown here is derived from an EMBL/GenBank/DDBJ whole genome shotgun (WGS) entry which is preliminary data.</text>
</comment>
<dbReference type="AlphaFoldDB" id="A0A368XFQ1"/>
<dbReference type="InterPro" id="IPR035959">
    <property type="entry name" value="RutC-like_sf"/>
</dbReference>
<name>A0A368XFQ1_9BURK</name>
<dbReference type="Pfam" id="PF01042">
    <property type="entry name" value="Ribonuc_L-PSP"/>
    <property type="match status" value="1"/>
</dbReference>
<dbReference type="SUPFAM" id="SSF55298">
    <property type="entry name" value="YjgF-like"/>
    <property type="match status" value="1"/>
</dbReference>
<evidence type="ECO:0000313" key="2">
    <source>
        <dbReference type="Proteomes" id="UP000252884"/>
    </source>
</evidence>